<dbReference type="Pfam" id="PF05016">
    <property type="entry name" value="ParE_toxin"/>
    <property type="match status" value="1"/>
</dbReference>
<dbReference type="InterPro" id="IPR051803">
    <property type="entry name" value="TA_system_RelE-like_toxin"/>
</dbReference>
<evidence type="ECO:0000313" key="4">
    <source>
        <dbReference type="Proteomes" id="UP000470302"/>
    </source>
</evidence>
<dbReference type="Gene3D" id="3.30.2310.20">
    <property type="entry name" value="RelE-like"/>
    <property type="match status" value="1"/>
</dbReference>
<evidence type="ECO:0000256" key="1">
    <source>
        <dbReference type="ARBA" id="ARBA00006226"/>
    </source>
</evidence>
<comment type="similarity">
    <text evidence="1">Belongs to the RelE toxin family.</text>
</comment>
<sequence>MPRVDLTHDADDDLEKIFDHLARFDAKNAAAKVREIHRELSVLAQSPMIGRPLSGDIRELLIGKRPHGYTARYRYTRGGIVLILSIRSQRQG</sequence>
<dbReference type="Proteomes" id="UP000470302">
    <property type="component" value="Unassembled WGS sequence"/>
</dbReference>
<proteinExistence type="inferred from homology"/>
<accession>A0A845FZR3</accession>
<reference evidence="3 4" key="1">
    <citation type="submission" date="2020-01" db="EMBL/GenBank/DDBJ databases">
        <title>Novel species isolated from a subtropical stream in China.</title>
        <authorList>
            <person name="Lu H."/>
        </authorList>
    </citation>
    <scope>NUCLEOTIDE SEQUENCE [LARGE SCALE GENOMIC DNA]</scope>
    <source>
        <strain evidence="3 4">FT82W</strain>
    </source>
</reference>
<name>A0A845FZR3_9BURK</name>
<dbReference type="RefSeq" id="WP_161095398.1">
    <property type="nucleotide sequence ID" value="NZ_WWCW01000005.1"/>
</dbReference>
<dbReference type="InterPro" id="IPR007712">
    <property type="entry name" value="RelE/ParE_toxin"/>
</dbReference>
<organism evidence="3 4">
    <name type="scientific">Duganella vulcania</name>
    <dbReference type="NCBI Taxonomy" id="2692166"/>
    <lineage>
        <taxon>Bacteria</taxon>
        <taxon>Pseudomonadati</taxon>
        <taxon>Pseudomonadota</taxon>
        <taxon>Betaproteobacteria</taxon>
        <taxon>Burkholderiales</taxon>
        <taxon>Oxalobacteraceae</taxon>
        <taxon>Telluria group</taxon>
        <taxon>Duganella</taxon>
    </lineage>
</organism>
<dbReference type="PANTHER" id="PTHR33755">
    <property type="entry name" value="TOXIN PARE1-RELATED"/>
    <property type="match status" value="1"/>
</dbReference>
<protein>
    <submittedName>
        <fullName evidence="3">Type II toxin-antitoxin system RelE/ParE family toxin</fullName>
    </submittedName>
</protein>
<evidence type="ECO:0000313" key="3">
    <source>
        <dbReference type="EMBL" id="MYM86116.1"/>
    </source>
</evidence>
<dbReference type="PANTHER" id="PTHR33755:SF7">
    <property type="entry name" value="TOXIN MODULE OF TOXIN-ANTITOXIN SYSTEM RELE_STBE FAMILY"/>
    <property type="match status" value="1"/>
</dbReference>
<evidence type="ECO:0000256" key="2">
    <source>
        <dbReference type="ARBA" id="ARBA00022649"/>
    </source>
</evidence>
<dbReference type="InterPro" id="IPR035093">
    <property type="entry name" value="RelE/ParE_toxin_dom_sf"/>
</dbReference>
<dbReference type="AlphaFoldDB" id="A0A845FZR3"/>
<comment type="caution">
    <text evidence="3">The sequence shown here is derived from an EMBL/GenBank/DDBJ whole genome shotgun (WGS) entry which is preliminary data.</text>
</comment>
<gene>
    <name evidence="3" type="ORF">GTP91_02865</name>
</gene>
<dbReference type="EMBL" id="WWCW01000005">
    <property type="protein sequence ID" value="MYM86116.1"/>
    <property type="molecule type" value="Genomic_DNA"/>
</dbReference>
<keyword evidence="2" id="KW-1277">Toxin-antitoxin system</keyword>